<organism evidence="2 3">
    <name type="scientific">Ureibacillus xyleni</name>
    <dbReference type="NCBI Taxonomy" id="614648"/>
    <lineage>
        <taxon>Bacteria</taxon>
        <taxon>Bacillati</taxon>
        <taxon>Bacillota</taxon>
        <taxon>Bacilli</taxon>
        <taxon>Bacillales</taxon>
        <taxon>Caryophanaceae</taxon>
        <taxon>Ureibacillus</taxon>
    </lineage>
</organism>
<dbReference type="Proteomes" id="UP000219636">
    <property type="component" value="Unassembled WGS sequence"/>
</dbReference>
<feature type="transmembrane region" description="Helical" evidence="1">
    <location>
        <begin position="37"/>
        <end position="56"/>
    </location>
</feature>
<proteinExistence type="predicted"/>
<reference evidence="3" key="1">
    <citation type="submission" date="2017-08" db="EMBL/GenBank/DDBJ databases">
        <authorList>
            <person name="Varghese N."/>
            <person name="Submissions S."/>
        </authorList>
    </citation>
    <scope>NUCLEOTIDE SEQUENCE [LARGE SCALE GENOMIC DNA]</scope>
    <source>
        <strain evidence="3">JC22</strain>
    </source>
</reference>
<keyword evidence="1" id="KW-1133">Transmembrane helix</keyword>
<evidence type="ECO:0000256" key="1">
    <source>
        <dbReference type="SAM" id="Phobius"/>
    </source>
</evidence>
<keyword evidence="1" id="KW-0472">Membrane</keyword>
<dbReference type="EMBL" id="OBMQ01000017">
    <property type="protein sequence ID" value="SOC24327.1"/>
    <property type="molecule type" value="Genomic_DNA"/>
</dbReference>
<keyword evidence="1" id="KW-0812">Transmembrane</keyword>
<protein>
    <submittedName>
        <fullName evidence="2">Uncharacterized protein</fullName>
    </submittedName>
</protein>
<evidence type="ECO:0000313" key="2">
    <source>
        <dbReference type="EMBL" id="SOC24327.1"/>
    </source>
</evidence>
<evidence type="ECO:0000313" key="3">
    <source>
        <dbReference type="Proteomes" id="UP000219636"/>
    </source>
</evidence>
<name>A0A285TSV6_9BACL</name>
<feature type="transmembrane region" description="Helical" evidence="1">
    <location>
        <begin position="12"/>
        <end position="31"/>
    </location>
</feature>
<sequence>MINILYNKYKLWFWIILSFLFIIGGISNVFTGTVWEVVLNIFLGIICLIVAMSIVFKQRKTD</sequence>
<keyword evidence="3" id="KW-1185">Reference proteome</keyword>
<dbReference type="AlphaFoldDB" id="A0A285TSV6"/>
<gene>
    <name evidence="2" type="ORF">SAMN05880501_11711</name>
</gene>
<accession>A0A285TSV6</accession>